<protein>
    <submittedName>
        <fullName evidence="2">Glycosyltransferase</fullName>
        <ecNumber evidence="2">2.4.-.-</ecNumber>
    </submittedName>
</protein>
<reference evidence="3" key="1">
    <citation type="journal article" date="2019" name="Int. J. Syst. Evol. Microbiol.">
        <title>The Global Catalogue of Microorganisms (GCM) 10K type strain sequencing project: providing services to taxonomists for standard genome sequencing and annotation.</title>
        <authorList>
            <consortium name="The Broad Institute Genomics Platform"/>
            <consortium name="The Broad Institute Genome Sequencing Center for Infectious Disease"/>
            <person name="Wu L."/>
            <person name="Ma J."/>
        </authorList>
    </citation>
    <scope>NUCLEOTIDE SEQUENCE [LARGE SCALE GENOMIC DNA]</scope>
    <source>
        <strain evidence="3">CCUG 50873</strain>
    </source>
</reference>
<organism evidence="2 3">
    <name type="scientific">Williamsia deligens</name>
    <dbReference type="NCBI Taxonomy" id="321325"/>
    <lineage>
        <taxon>Bacteria</taxon>
        <taxon>Bacillati</taxon>
        <taxon>Actinomycetota</taxon>
        <taxon>Actinomycetes</taxon>
        <taxon>Mycobacteriales</taxon>
        <taxon>Nocardiaceae</taxon>
        <taxon>Williamsia</taxon>
    </lineage>
</organism>
<dbReference type="EMBL" id="JBHTIL010000001">
    <property type="protein sequence ID" value="MFD0924692.1"/>
    <property type="molecule type" value="Genomic_DNA"/>
</dbReference>
<gene>
    <name evidence="2" type="ORF">ACFQ04_02985</name>
</gene>
<keyword evidence="2" id="KW-0808">Transferase</keyword>
<sequence length="353" mass="38420">MRKDELAQTSAPIATDARPIERGGHSSMSRERAVMLAMGRNSRTTKETWRSSRNIVDYCTLESAAPSGRRFGSRVLGLGLDSARLAIKAVRAHGRQTFYLCGNPWTAVALRCLGIKSFAVIGIYALPGTRSWKLLRLAVRRNPVFTLVDIEADQWNQSGGVAHVLRYGNTFGYPPQKVERDEPLRLFVGGTSDRDPGLISTLVDEVQASETAVNLTIIDGSTTQTWQNDKSSITWCPRVSSSAFGELMSHSDLVVLPIRDSGRAAGHMVTVGALECGVRVLATDAPGMHGYIDGHHVIAIDRERPILSQARSTARRDAASSAGTRNYWQNEYSLGAFVSQIDLHLAAVASGDL</sequence>
<evidence type="ECO:0000313" key="3">
    <source>
        <dbReference type="Proteomes" id="UP001597068"/>
    </source>
</evidence>
<keyword evidence="2" id="KW-0328">Glycosyltransferase</keyword>
<dbReference type="EC" id="2.4.-.-" evidence="2"/>
<feature type="region of interest" description="Disordered" evidence="1">
    <location>
        <begin position="1"/>
        <end position="25"/>
    </location>
</feature>
<proteinExistence type="predicted"/>
<dbReference type="SUPFAM" id="SSF53756">
    <property type="entry name" value="UDP-Glycosyltransferase/glycogen phosphorylase"/>
    <property type="match status" value="2"/>
</dbReference>
<accession>A0ABW3G1Z4</accession>
<dbReference type="GO" id="GO:0016757">
    <property type="term" value="F:glycosyltransferase activity"/>
    <property type="evidence" value="ECO:0007669"/>
    <property type="project" value="UniProtKB-KW"/>
</dbReference>
<dbReference type="RefSeq" id="WP_253647296.1">
    <property type="nucleotide sequence ID" value="NZ_BAAAMO010000002.1"/>
</dbReference>
<evidence type="ECO:0000313" key="2">
    <source>
        <dbReference type="EMBL" id="MFD0924692.1"/>
    </source>
</evidence>
<dbReference type="Proteomes" id="UP001597068">
    <property type="component" value="Unassembled WGS sequence"/>
</dbReference>
<comment type="caution">
    <text evidence="2">The sequence shown here is derived from an EMBL/GenBank/DDBJ whole genome shotgun (WGS) entry which is preliminary data.</text>
</comment>
<name>A0ABW3G1Z4_9NOCA</name>
<keyword evidence="3" id="KW-1185">Reference proteome</keyword>
<evidence type="ECO:0000256" key="1">
    <source>
        <dbReference type="SAM" id="MobiDB-lite"/>
    </source>
</evidence>
<dbReference type="Gene3D" id="3.40.50.2000">
    <property type="entry name" value="Glycogen Phosphorylase B"/>
    <property type="match status" value="1"/>
</dbReference>